<sequence>MAFSQDDFWERMGLQEKDRTTCVETVRGRYDGYHVEKFEYQGYCSFTLLLSPQQGHIVSEVGFQSGAHIRASEVAEQLIVQIRPAQHALDLDTAWAASRTHSLVAPMVRTLDLCLPGDLCAYEMNRLEGTPVSRLHPHERSIGVEIREKQRALITSFTNFIAQSWPDVASKKRRDSVLRPDSPSNEEQTILSLCTGKVGSCIVPKLQKLAEELPDQWLRERAQTTLDKLRVIDDYPVVLNHGDLIPSNILVIKETWEITGLVDWAEAEYLPFGTCLYGLEYLLGFLQPASQELDRPTFVYYDNAPQLQAKFWTTLLDLVPGLGGRQEEVRLMRDIGVLLWHGYAWDEGTIDRVVDEVNDGDELAKLRAFLSNS</sequence>
<dbReference type="Proteomes" id="UP000799754">
    <property type="component" value="Unassembled WGS sequence"/>
</dbReference>
<keyword evidence="2" id="KW-1185">Reference proteome</keyword>
<reference evidence="1" key="1">
    <citation type="journal article" date="2020" name="Stud. Mycol.">
        <title>101 Dothideomycetes genomes: a test case for predicting lifestyles and emergence of pathogens.</title>
        <authorList>
            <person name="Haridas S."/>
            <person name="Albert R."/>
            <person name="Binder M."/>
            <person name="Bloem J."/>
            <person name="Labutti K."/>
            <person name="Salamov A."/>
            <person name="Andreopoulos B."/>
            <person name="Baker S."/>
            <person name="Barry K."/>
            <person name="Bills G."/>
            <person name="Bluhm B."/>
            <person name="Cannon C."/>
            <person name="Castanera R."/>
            <person name="Culley D."/>
            <person name="Daum C."/>
            <person name="Ezra D."/>
            <person name="Gonzalez J."/>
            <person name="Henrissat B."/>
            <person name="Kuo A."/>
            <person name="Liang C."/>
            <person name="Lipzen A."/>
            <person name="Lutzoni F."/>
            <person name="Magnuson J."/>
            <person name="Mondo S."/>
            <person name="Nolan M."/>
            <person name="Ohm R."/>
            <person name="Pangilinan J."/>
            <person name="Park H.-J."/>
            <person name="Ramirez L."/>
            <person name="Alfaro M."/>
            <person name="Sun H."/>
            <person name="Tritt A."/>
            <person name="Yoshinaga Y."/>
            <person name="Zwiers L.-H."/>
            <person name="Turgeon B."/>
            <person name="Goodwin S."/>
            <person name="Spatafora J."/>
            <person name="Crous P."/>
            <person name="Grigoriev I."/>
        </authorList>
    </citation>
    <scope>NUCLEOTIDE SEQUENCE</scope>
    <source>
        <strain evidence="1">CBS 525.71</strain>
    </source>
</reference>
<comment type="caution">
    <text evidence="1">The sequence shown here is derived from an EMBL/GenBank/DDBJ whole genome shotgun (WGS) entry which is preliminary data.</text>
</comment>
<organism evidence="1 2">
    <name type="scientific">Macroventuria anomochaeta</name>
    <dbReference type="NCBI Taxonomy" id="301207"/>
    <lineage>
        <taxon>Eukaryota</taxon>
        <taxon>Fungi</taxon>
        <taxon>Dikarya</taxon>
        <taxon>Ascomycota</taxon>
        <taxon>Pezizomycotina</taxon>
        <taxon>Dothideomycetes</taxon>
        <taxon>Pleosporomycetidae</taxon>
        <taxon>Pleosporales</taxon>
        <taxon>Pleosporineae</taxon>
        <taxon>Didymellaceae</taxon>
        <taxon>Macroventuria</taxon>
    </lineage>
</organism>
<proteinExistence type="predicted"/>
<accession>A0ACB6RSA2</accession>
<evidence type="ECO:0000313" key="1">
    <source>
        <dbReference type="EMBL" id="KAF2624921.1"/>
    </source>
</evidence>
<dbReference type="EMBL" id="MU006728">
    <property type="protein sequence ID" value="KAF2624921.1"/>
    <property type="molecule type" value="Genomic_DNA"/>
</dbReference>
<protein>
    <submittedName>
        <fullName evidence="1">Uncharacterized protein</fullName>
    </submittedName>
</protein>
<name>A0ACB6RSA2_9PLEO</name>
<evidence type="ECO:0000313" key="2">
    <source>
        <dbReference type="Proteomes" id="UP000799754"/>
    </source>
</evidence>
<gene>
    <name evidence="1" type="ORF">BU25DRAFT_128694</name>
</gene>